<dbReference type="InterPro" id="IPR019963">
    <property type="entry name" value="FL_hydrolase_MqnB"/>
</dbReference>
<dbReference type="GO" id="GO:0005829">
    <property type="term" value="C:cytosol"/>
    <property type="evidence" value="ECO:0007669"/>
    <property type="project" value="TreeGrafter"/>
</dbReference>
<dbReference type="GO" id="GO:0009116">
    <property type="term" value="P:nucleoside metabolic process"/>
    <property type="evidence" value="ECO:0007669"/>
    <property type="project" value="InterPro"/>
</dbReference>
<organism evidence="4 5">
    <name type="scientific">Paenibacillus solanacearum</name>
    <dbReference type="NCBI Taxonomy" id="2048548"/>
    <lineage>
        <taxon>Bacteria</taxon>
        <taxon>Bacillati</taxon>
        <taxon>Bacillota</taxon>
        <taxon>Bacilli</taxon>
        <taxon>Bacillales</taxon>
        <taxon>Paenibacillaceae</taxon>
        <taxon>Paenibacillus</taxon>
    </lineage>
</organism>
<dbReference type="GO" id="GO:0009234">
    <property type="term" value="P:menaquinone biosynthetic process"/>
    <property type="evidence" value="ECO:0007669"/>
    <property type="project" value="UniProtKB-UniRule"/>
</dbReference>
<comment type="function">
    <text evidence="1">Catalyzes the hydrolysis of futalosine (FL) to dehypoxanthine futalosine (DHFL) and hypoxanthine, a step in the biosynthesis of menaquinone (MK, vitamin K2).</text>
</comment>
<dbReference type="EMBL" id="CAJVAS010000039">
    <property type="protein sequence ID" value="CAG7647843.1"/>
    <property type="molecule type" value="Genomic_DNA"/>
</dbReference>
<dbReference type="Proteomes" id="UP000693672">
    <property type="component" value="Unassembled WGS sequence"/>
</dbReference>
<dbReference type="AlphaFoldDB" id="A0A916K9C7"/>
<keyword evidence="1" id="KW-0474">Menaquinone biosynthesis</keyword>
<dbReference type="NCBIfam" id="TIGR03664">
    <property type="entry name" value="fut_nucase"/>
    <property type="match status" value="1"/>
</dbReference>
<dbReference type="PANTHER" id="PTHR46832">
    <property type="entry name" value="5'-METHYLTHIOADENOSINE/S-ADENOSYLHOMOCYSTEINE NUCLEOSIDASE"/>
    <property type="match status" value="1"/>
</dbReference>
<sequence length="235" mass="23024">MSLNEHNETADASIPSGAGARILVVTSVAAEQAAVLRGLAGKSDRFDVLVSGVGAAATAARTAAALALSPGRYGLVINAGIAGGFAGQAGLGAIVVASDIIAADLGADSPDGFISLDELGFGSARAEVDGPAAVCLTGALRAAGLPAISGPVLTVSTGTGTAEGAAELARRVPGAVAEAMEGYGAATAARHFELPVLEIRAVSNAVGPRDRSAWRIKEALDALEAASSIIAEVLS</sequence>
<keyword evidence="4" id="KW-0326">Glycosidase</keyword>
<accession>A0A916K9C7</accession>
<comment type="pathway">
    <text evidence="1">Quinol/quinone metabolism; menaquinone biosynthesis.</text>
</comment>
<dbReference type="InterPro" id="IPR000845">
    <property type="entry name" value="Nucleoside_phosphorylase_d"/>
</dbReference>
<keyword evidence="5" id="KW-1185">Reference proteome</keyword>
<evidence type="ECO:0000313" key="4">
    <source>
        <dbReference type="EMBL" id="CAG7647843.1"/>
    </source>
</evidence>
<evidence type="ECO:0000256" key="1">
    <source>
        <dbReference type="HAMAP-Rule" id="MF_00991"/>
    </source>
</evidence>
<protein>
    <recommendedName>
        <fullName evidence="1 2">Futalosine hydrolase</fullName>
        <shortName evidence="1">FL hydrolase</shortName>
        <ecNumber evidence="1 2">3.2.2.26</ecNumber>
    </recommendedName>
    <alternativeName>
        <fullName evidence="1">Futalosine nucleosidase</fullName>
    </alternativeName>
    <alternativeName>
        <fullName evidence="1">Menaquinone biosynthetic enzyme MqnB</fullName>
    </alternativeName>
</protein>
<evidence type="ECO:0000313" key="5">
    <source>
        <dbReference type="Proteomes" id="UP000693672"/>
    </source>
</evidence>
<dbReference type="GO" id="GO:0008930">
    <property type="term" value="F:methylthioadenosine nucleosidase activity"/>
    <property type="evidence" value="ECO:0007669"/>
    <property type="project" value="TreeGrafter"/>
</dbReference>
<name>A0A916K9C7_9BACL</name>
<dbReference type="GO" id="GO:0008782">
    <property type="term" value="F:adenosylhomocysteine nucleosidase activity"/>
    <property type="evidence" value="ECO:0007669"/>
    <property type="project" value="TreeGrafter"/>
</dbReference>
<comment type="catalytic activity">
    <reaction evidence="1">
        <text>futalosine + H2O = dehypoxanthine futalosine + hypoxanthine</text>
        <dbReference type="Rhea" id="RHEA:25904"/>
        <dbReference type="ChEBI" id="CHEBI:15377"/>
        <dbReference type="ChEBI" id="CHEBI:17368"/>
        <dbReference type="ChEBI" id="CHEBI:58863"/>
        <dbReference type="ChEBI" id="CHEBI:58864"/>
        <dbReference type="EC" id="3.2.2.26"/>
    </reaction>
</comment>
<evidence type="ECO:0000259" key="3">
    <source>
        <dbReference type="Pfam" id="PF01048"/>
    </source>
</evidence>
<dbReference type="RefSeq" id="WP_218095185.1">
    <property type="nucleotide sequence ID" value="NZ_CAJVAS010000039.1"/>
</dbReference>
<evidence type="ECO:0000256" key="2">
    <source>
        <dbReference type="NCBIfam" id="TIGR03664"/>
    </source>
</evidence>
<dbReference type="CDD" id="cd17766">
    <property type="entry name" value="futalosine_nucleosidase_MqnB"/>
    <property type="match status" value="1"/>
</dbReference>
<dbReference type="Pfam" id="PF01048">
    <property type="entry name" value="PNP_UDP_1"/>
    <property type="match status" value="1"/>
</dbReference>
<proteinExistence type="inferred from homology"/>
<dbReference type="PANTHER" id="PTHR46832:SF2">
    <property type="entry name" value="FUTALOSINE HYDROLASE"/>
    <property type="match status" value="1"/>
</dbReference>
<reference evidence="4" key="1">
    <citation type="submission" date="2021-06" db="EMBL/GenBank/DDBJ databases">
        <authorList>
            <person name="Criscuolo A."/>
        </authorList>
    </citation>
    <scope>NUCLEOTIDE SEQUENCE</scope>
    <source>
        <strain evidence="4">CIP111600</strain>
    </source>
</reference>
<dbReference type="EC" id="3.2.2.26" evidence="1 2"/>
<gene>
    <name evidence="1 4" type="primary">mqnB</name>
    <name evidence="4" type="ORF">PAESOLCIP111_05473</name>
</gene>
<comment type="caution">
    <text evidence="4">The sequence shown here is derived from an EMBL/GenBank/DDBJ whole genome shotgun (WGS) entry which is preliminary data.</text>
</comment>
<comment type="similarity">
    <text evidence="1">Belongs to the PNP/UDP phosphorylase family. Futalosine hydrolase subfamily.</text>
</comment>
<feature type="domain" description="Nucleoside phosphorylase" evidence="3">
    <location>
        <begin position="48"/>
        <end position="232"/>
    </location>
</feature>
<dbReference type="HAMAP" id="MF_00991">
    <property type="entry name" value="MqnB"/>
    <property type="match status" value="1"/>
</dbReference>
<keyword evidence="1 4" id="KW-0378">Hydrolase</keyword>
<dbReference type="NCBIfam" id="NF006087">
    <property type="entry name" value="PRK08236.1"/>
    <property type="match status" value="1"/>
</dbReference>
<dbReference type="GO" id="GO:0019284">
    <property type="term" value="P:L-methionine salvage from S-adenosylmethionine"/>
    <property type="evidence" value="ECO:0007669"/>
    <property type="project" value="TreeGrafter"/>
</dbReference>